<reference evidence="1" key="1">
    <citation type="submission" date="2023-07" db="EMBL/GenBank/DDBJ databases">
        <authorList>
            <consortium name="CYATHOMIX"/>
        </authorList>
    </citation>
    <scope>NUCLEOTIDE SEQUENCE</scope>
    <source>
        <strain evidence="1">N/A</strain>
    </source>
</reference>
<dbReference type="GO" id="GO:0047756">
    <property type="term" value="F:chondroitin 4-sulfotransferase activity"/>
    <property type="evidence" value="ECO:0007669"/>
    <property type="project" value="InterPro"/>
</dbReference>
<dbReference type="GO" id="GO:1902884">
    <property type="term" value="P:positive regulation of response to oxidative stress"/>
    <property type="evidence" value="ECO:0007669"/>
    <property type="project" value="InterPro"/>
</dbReference>
<protein>
    <submittedName>
        <fullName evidence="1">Uncharacterized protein</fullName>
    </submittedName>
</protein>
<dbReference type="AlphaFoldDB" id="A0AA36DI69"/>
<evidence type="ECO:0000313" key="2">
    <source>
        <dbReference type="Proteomes" id="UP001176961"/>
    </source>
</evidence>
<dbReference type="EMBL" id="CATQJL010000001">
    <property type="protein sequence ID" value="CAJ0588078.1"/>
    <property type="molecule type" value="Genomic_DNA"/>
</dbReference>
<keyword evidence="2" id="KW-1185">Reference proteome</keyword>
<sequence length="108" mass="12269">MVVVDIQYILAASGQIVRDIKICEERSNLIEKIKNSEYDTAPFDKSSLIPPFLNYRPWMEVAPKYQLSSCIIEKIMSVAIDAIFCYLTNATEFTANNRTISTEEIGAR</sequence>
<dbReference type="PANTHER" id="PTHR22900:SF5">
    <property type="entry name" value="PROTEIN CBG14245"/>
    <property type="match status" value="1"/>
</dbReference>
<dbReference type="PANTHER" id="PTHR22900">
    <property type="entry name" value="PROTEIN CBG14245-RELATED"/>
    <property type="match status" value="1"/>
</dbReference>
<evidence type="ECO:0000313" key="1">
    <source>
        <dbReference type="EMBL" id="CAJ0588078.1"/>
    </source>
</evidence>
<accession>A0AA36DI69</accession>
<dbReference type="Proteomes" id="UP001176961">
    <property type="component" value="Unassembled WGS sequence"/>
</dbReference>
<name>A0AA36DI69_CYLNA</name>
<dbReference type="InterPro" id="IPR007669">
    <property type="entry name" value="Chst-1-like"/>
</dbReference>
<comment type="caution">
    <text evidence="1">The sequence shown here is derived from an EMBL/GenBank/DDBJ whole genome shotgun (WGS) entry which is preliminary data.</text>
</comment>
<proteinExistence type="predicted"/>
<organism evidence="1 2">
    <name type="scientific">Cylicocyclus nassatus</name>
    <name type="common">Nematode worm</name>
    <dbReference type="NCBI Taxonomy" id="53992"/>
    <lineage>
        <taxon>Eukaryota</taxon>
        <taxon>Metazoa</taxon>
        <taxon>Ecdysozoa</taxon>
        <taxon>Nematoda</taxon>
        <taxon>Chromadorea</taxon>
        <taxon>Rhabditida</taxon>
        <taxon>Rhabditina</taxon>
        <taxon>Rhabditomorpha</taxon>
        <taxon>Strongyloidea</taxon>
        <taxon>Strongylidae</taxon>
        <taxon>Cylicocyclus</taxon>
    </lineage>
</organism>
<dbReference type="GO" id="GO:0050650">
    <property type="term" value="P:chondroitin sulfate proteoglycan biosynthetic process"/>
    <property type="evidence" value="ECO:0007669"/>
    <property type="project" value="InterPro"/>
</dbReference>
<gene>
    <name evidence="1" type="ORF">CYNAS_LOCUS61</name>
</gene>